<dbReference type="GO" id="GO:0005737">
    <property type="term" value="C:cytoplasm"/>
    <property type="evidence" value="ECO:0007669"/>
    <property type="project" value="TreeGrafter"/>
</dbReference>
<dbReference type="Gene3D" id="3.50.50.60">
    <property type="entry name" value="FAD/NAD(P)-binding domain"/>
    <property type="match status" value="1"/>
</dbReference>
<dbReference type="Pfam" id="PF01266">
    <property type="entry name" value="DAO"/>
    <property type="match status" value="1"/>
</dbReference>
<keyword evidence="5" id="KW-1185">Reference proteome</keyword>
<name>A0A0F3ISS7_9PROT</name>
<sequence length="401" mass="41693">MSGRISVDVAIIGGGLVGSSAALALRGMGFSVALLDKGFCGAQASGVNYGGVRRQGRPVEQLPLAARASAVWVRLRGLIGIDGEYQRSGHLKLAQTEADMSALEAYAETVAGYGLDLQLLSAGGLRQRFPWIGDGLAGASFCPSDGHANPRLVAAGFPAAARRAGVQVFEQTPVIGVTRQAEGFALETETGPSVRAGTVINAAGAWAAPFAASFGEALPLKRIYPSMIVTEPLPPLMDVNIGMEGGGIYARQVERGNCIVGGERGQALPDPDFSRPRSAGALAIMNRAAEIFPALKHAHAIRFWTGTEGATPDKNPIIGPSTTTPGLIHAFGFTGAGFQIAPGVGEVLADLVRDGRTQTPIHAFSPARFLARRAAASLATNGQAQDQQNDQKSEQREGFAS</sequence>
<dbReference type="EMBL" id="LAJY01000250">
    <property type="protein sequence ID" value="KJV09598.1"/>
    <property type="molecule type" value="Genomic_DNA"/>
</dbReference>
<gene>
    <name evidence="4" type="ORF">VZ95_10460</name>
</gene>
<accession>A0A0F3ISS7</accession>
<dbReference type="SUPFAM" id="SSF51905">
    <property type="entry name" value="FAD/NAD(P)-binding domain"/>
    <property type="match status" value="1"/>
</dbReference>
<dbReference type="Proteomes" id="UP000033774">
    <property type="component" value="Unassembled WGS sequence"/>
</dbReference>
<comment type="caution">
    <text evidence="4">The sequence shown here is derived from an EMBL/GenBank/DDBJ whole genome shotgun (WGS) entry which is preliminary data.</text>
</comment>
<organism evidence="4 5">
    <name type="scientific">Elstera litoralis</name>
    <dbReference type="NCBI Taxonomy" id="552518"/>
    <lineage>
        <taxon>Bacteria</taxon>
        <taxon>Pseudomonadati</taxon>
        <taxon>Pseudomonadota</taxon>
        <taxon>Alphaproteobacteria</taxon>
        <taxon>Rhodospirillales</taxon>
        <taxon>Rhodospirillaceae</taxon>
        <taxon>Elstera</taxon>
    </lineage>
</organism>
<evidence type="ECO:0000259" key="3">
    <source>
        <dbReference type="Pfam" id="PF01266"/>
    </source>
</evidence>
<dbReference type="OrthoDB" id="9815989at2"/>
<dbReference type="InterPro" id="IPR006076">
    <property type="entry name" value="FAD-dep_OxRdtase"/>
</dbReference>
<dbReference type="InterPro" id="IPR036188">
    <property type="entry name" value="FAD/NAD-bd_sf"/>
</dbReference>
<dbReference type="Gene3D" id="3.30.9.10">
    <property type="entry name" value="D-Amino Acid Oxidase, subunit A, domain 2"/>
    <property type="match status" value="1"/>
</dbReference>
<evidence type="ECO:0000256" key="1">
    <source>
        <dbReference type="ARBA" id="ARBA00023002"/>
    </source>
</evidence>
<feature type="compositionally biased region" description="Basic and acidic residues" evidence="2">
    <location>
        <begin position="389"/>
        <end position="401"/>
    </location>
</feature>
<proteinExistence type="predicted"/>
<dbReference type="AlphaFoldDB" id="A0A0F3ISS7"/>
<dbReference type="PANTHER" id="PTHR13847:SF287">
    <property type="entry name" value="FAD-DEPENDENT OXIDOREDUCTASE DOMAIN-CONTAINING PROTEIN 1"/>
    <property type="match status" value="1"/>
</dbReference>
<dbReference type="PANTHER" id="PTHR13847">
    <property type="entry name" value="SARCOSINE DEHYDROGENASE-RELATED"/>
    <property type="match status" value="1"/>
</dbReference>
<dbReference type="PATRIC" id="fig|552518.3.peg.1521"/>
<dbReference type="GO" id="GO:0016491">
    <property type="term" value="F:oxidoreductase activity"/>
    <property type="evidence" value="ECO:0007669"/>
    <property type="project" value="UniProtKB-KW"/>
</dbReference>
<evidence type="ECO:0000313" key="5">
    <source>
        <dbReference type="Proteomes" id="UP000033774"/>
    </source>
</evidence>
<evidence type="ECO:0000313" key="4">
    <source>
        <dbReference type="EMBL" id="KJV09598.1"/>
    </source>
</evidence>
<reference evidence="4 5" key="1">
    <citation type="submission" date="2015-03" db="EMBL/GenBank/DDBJ databases">
        <title>Draft genome sequence of Elstera litoralis.</title>
        <authorList>
            <person name="Rahalkar M.C."/>
            <person name="Dhakephalkar P.K."/>
            <person name="Pore S.D."/>
            <person name="Arora P."/>
            <person name="Kapse N.G."/>
            <person name="Pandit P.S."/>
        </authorList>
    </citation>
    <scope>NUCLEOTIDE SEQUENCE [LARGE SCALE GENOMIC DNA]</scope>
    <source>
        <strain evidence="4 5">Dia-1</strain>
    </source>
</reference>
<evidence type="ECO:0000256" key="2">
    <source>
        <dbReference type="SAM" id="MobiDB-lite"/>
    </source>
</evidence>
<keyword evidence="1" id="KW-0560">Oxidoreductase</keyword>
<feature type="region of interest" description="Disordered" evidence="2">
    <location>
        <begin position="377"/>
        <end position="401"/>
    </location>
</feature>
<dbReference type="SUPFAM" id="SSF54373">
    <property type="entry name" value="FAD-linked reductases, C-terminal domain"/>
    <property type="match status" value="1"/>
</dbReference>
<protein>
    <submittedName>
        <fullName evidence="4">FAD-dependent oxidoreductase</fullName>
    </submittedName>
</protein>
<feature type="domain" description="FAD dependent oxidoreductase" evidence="3">
    <location>
        <begin position="8"/>
        <end position="351"/>
    </location>
</feature>